<evidence type="ECO:0000256" key="1">
    <source>
        <dbReference type="SAM" id="SignalP"/>
    </source>
</evidence>
<dbReference type="RefSeq" id="WP_221427793.1">
    <property type="nucleotide sequence ID" value="NZ_CP081296.1"/>
</dbReference>
<sequence length="125" mass="13025">MAVTSKSTIRMAIAAGLALSACTASANQESYPMDGEISCVLVDDSNAGASSAEICEAFVGVLREAGRDDVARVVLSAPRATEAEAVAISHSGETLAEMGYSIMDRELALDSWKDLAGSLVRQLEK</sequence>
<dbReference type="PROSITE" id="PS51257">
    <property type="entry name" value="PROKAR_LIPOPROTEIN"/>
    <property type="match status" value="1"/>
</dbReference>
<keyword evidence="1" id="KW-0732">Signal</keyword>
<evidence type="ECO:0000313" key="3">
    <source>
        <dbReference type="Proteomes" id="UP000824300"/>
    </source>
</evidence>
<reference evidence="2 3" key="1">
    <citation type="submission" date="2021-08" db="EMBL/GenBank/DDBJ databases">
        <title>Comparative Genomics Analysis of the Genus Qipengyuania Reveals Extensive Genetic Diversity and Metabolic Versatility, Including the Description of Fifteen Novel Species.</title>
        <authorList>
            <person name="Liu Y."/>
        </authorList>
    </citation>
    <scope>NUCLEOTIDE SEQUENCE [LARGE SCALE GENOMIC DNA]</scope>
    <source>
        <strain evidence="2 3">1NDW3</strain>
    </source>
</reference>
<organism evidence="2 3">
    <name type="scientific">Qipengyuania xiapuensis</name>
    <dbReference type="NCBI Taxonomy" id="2867236"/>
    <lineage>
        <taxon>Bacteria</taxon>
        <taxon>Pseudomonadati</taxon>
        <taxon>Pseudomonadota</taxon>
        <taxon>Alphaproteobacteria</taxon>
        <taxon>Sphingomonadales</taxon>
        <taxon>Erythrobacteraceae</taxon>
        <taxon>Qipengyuania</taxon>
    </lineage>
</organism>
<accession>A0ABX8ZSW0</accession>
<evidence type="ECO:0000313" key="2">
    <source>
        <dbReference type="EMBL" id="QZD92090.1"/>
    </source>
</evidence>
<dbReference type="EMBL" id="CP081296">
    <property type="protein sequence ID" value="QZD92090.1"/>
    <property type="molecule type" value="Genomic_DNA"/>
</dbReference>
<dbReference type="Proteomes" id="UP000824300">
    <property type="component" value="Chromosome"/>
</dbReference>
<name>A0ABX8ZSW0_9SPHN</name>
<keyword evidence="3" id="KW-1185">Reference proteome</keyword>
<gene>
    <name evidence="2" type="ORF">K3162_11135</name>
</gene>
<evidence type="ECO:0008006" key="4">
    <source>
        <dbReference type="Google" id="ProtNLM"/>
    </source>
</evidence>
<protein>
    <recommendedName>
        <fullName evidence="4">Lipoprotein</fullName>
    </recommendedName>
</protein>
<feature type="signal peptide" evidence="1">
    <location>
        <begin position="1"/>
        <end position="26"/>
    </location>
</feature>
<proteinExistence type="predicted"/>
<feature type="chain" id="PRO_5047388681" description="Lipoprotein" evidence="1">
    <location>
        <begin position="27"/>
        <end position="125"/>
    </location>
</feature>